<dbReference type="RefSeq" id="YP_001426366.1">
    <property type="nucleotide sequence ID" value="NC_008603.1"/>
</dbReference>
<organismHost>
    <name type="scientific">Paramecium bursaria</name>
    <dbReference type="NCBI Taxonomy" id="74790"/>
</organismHost>
<proteinExistence type="predicted"/>
<evidence type="ECO:0000313" key="2">
    <source>
        <dbReference type="Proteomes" id="UP000204095"/>
    </source>
</evidence>
<dbReference type="OrthoDB" id="41221at10239"/>
<name>A7J888_PBCVF</name>
<gene>
    <name evidence="1" type="primary">n734L</name>
    <name evidence="1" type="ORF">FR483_n734L</name>
</gene>
<dbReference type="GeneID" id="5469943"/>
<dbReference type="KEGG" id="vg:5469943"/>
<dbReference type="EMBL" id="DQ890022">
    <property type="protein sequence ID" value="ABT16019.1"/>
    <property type="molecule type" value="Genomic_DNA"/>
</dbReference>
<accession>A7J888</accession>
<organism evidence="1 2">
    <name type="scientific">Paramecium bursaria Chlorella virus FR483</name>
    <name type="common">PBCV-FR483</name>
    <dbReference type="NCBI Taxonomy" id="399781"/>
    <lineage>
        <taxon>Viruses</taxon>
        <taxon>Varidnaviria</taxon>
        <taxon>Bamfordvirae</taxon>
        <taxon>Nucleocytoviricota</taxon>
        <taxon>Megaviricetes</taxon>
        <taxon>Algavirales</taxon>
        <taxon>Phycodnaviridae</taxon>
        <taxon>Chlorovirus</taxon>
        <taxon>Chlorovirus conductrix</taxon>
        <taxon>Paramecium bursaria Chlorella virus A1</taxon>
    </lineage>
</organism>
<evidence type="ECO:0000313" key="1">
    <source>
        <dbReference type="EMBL" id="ABT16019.1"/>
    </source>
</evidence>
<protein>
    <submittedName>
        <fullName evidence="1">Uncharacterized protein n734L</fullName>
    </submittedName>
</protein>
<sequence length="84" mass="9239">MNGSMSLLPMDAQHLMRAVFAATFTEGRRSTMHSDNIGTISGRKWETCSGTFSAILASRVRAFSFTCHLLVLSTGRLSITLRTK</sequence>
<reference evidence="1 2" key="1">
    <citation type="journal article" date="2007" name="Virology">
        <title>Sequence and annotation of the 314-kb MT325 and the 321-kb FR483 viruses that infect Chlorella Pbi.</title>
        <authorList>
            <person name="Fitzgerald L.A."/>
            <person name="Graves M.V."/>
            <person name="Li X."/>
            <person name="Feldblyum T."/>
            <person name="Hartigan J."/>
            <person name="Van Etten J.L."/>
        </authorList>
    </citation>
    <scope>NUCLEOTIDE SEQUENCE [LARGE SCALE GENOMIC DNA]</scope>
    <source>
        <strain evidence="1 2">FR483</strain>
    </source>
</reference>
<dbReference type="Proteomes" id="UP000204095">
    <property type="component" value="Segment"/>
</dbReference>